<name>A0A1H9WR06_9GAMM</name>
<organism evidence="3 4">
    <name type="scientific">Vreelandella subterranea</name>
    <dbReference type="NCBI Taxonomy" id="416874"/>
    <lineage>
        <taxon>Bacteria</taxon>
        <taxon>Pseudomonadati</taxon>
        <taxon>Pseudomonadota</taxon>
        <taxon>Gammaproteobacteria</taxon>
        <taxon>Oceanospirillales</taxon>
        <taxon>Halomonadaceae</taxon>
        <taxon>Vreelandella</taxon>
    </lineage>
</organism>
<evidence type="ECO:0000313" key="4">
    <source>
        <dbReference type="Proteomes" id="UP000198505"/>
    </source>
</evidence>
<evidence type="ECO:0000256" key="2">
    <source>
        <dbReference type="SAM" id="Phobius"/>
    </source>
</evidence>
<feature type="transmembrane region" description="Helical" evidence="2">
    <location>
        <begin position="5"/>
        <end position="22"/>
    </location>
</feature>
<dbReference type="EMBL" id="FOGS01000019">
    <property type="protein sequence ID" value="SES35823.1"/>
    <property type="molecule type" value="Genomic_DNA"/>
</dbReference>
<dbReference type="AlphaFoldDB" id="A0A1H9WR06"/>
<feature type="transmembrane region" description="Helical" evidence="2">
    <location>
        <begin position="28"/>
        <end position="49"/>
    </location>
</feature>
<protein>
    <submittedName>
        <fullName evidence="3">Uncharacterized protein</fullName>
    </submittedName>
</protein>
<feature type="transmembrane region" description="Helical" evidence="2">
    <location>
        <begin position="270"/>
        <end position="290"/>
    </location>
</feature>
<accession>A0A1H9WR06</accession>
<keyword evidence="2" id="KW-1133">Transmembrane helix</keyword>
<evidence type="ECO:0000313" key="3">
    <source>
        <dbReference type="EMBL" id="SES35823.1"/>
    </source>
</evidence>
<reference evidence="4" key="1">
    <citation type="submission" date="2016-10" db="EMBL/GenBank/DDBJ databases">
        <authorList>
            <person name="Varghese N."/>
            <person name="Submissions S."/>
        </authorList>
    </citation>
    <scope>NUCLEOTIDE SEQUENCE [LARGE SCALE GENOMIC DNA]</scope>
    <source>
        <strain evidence="4">CGMCC 1.6495</strain>
    </source>
</reference>
<proteinExistence type="predicted"/>
<keyword evidence="2" id="KW-0812">Transmembrane</keyword>
<keyword evidence="4" id="KW-1185">Reference proteome</keyword>
<keyword evidence="1" id="KW-0175">Coiled coil</keyword>
<evidence type="ECO:0000256" key="1">
    <source>
        <dbReference type="SAM" id="Coils"/>
    </source>
</evidence>
<gene>
    <name evidence="3" type="ORF">SAMN04487958_1197</name>
</gene>
<dbReference type="Proteomes" id="UP000198505">
    <property type="component" value="Unassembled WGS sequence"/>
</dbReference>
<dbReference type="RefSeq" id="WP_092831001.1">
    <property type="nucleotide sequence ID" value="NZ_FOGS01000019.1"/>
</dbReference>
<feature type="coiled-coil region" evidence="1">
    <location>
        <begin position="236"/>
        <end position="270"/>
    </location>
</feature>
<sequence length="291" mass="34115">MNNPVVNIILFFGVGLSLPFFIKVDAEVFTILSAAAIAGLLTYMSVFISERNADIEKKKTMIKEMKDLNWDYIELVNDFVARSKTYKDLKDELLEELSIYKKNYDSFGYNIFTNMGYYVNSGYDEKSRNKRYLKEIGDLNRDRNEYRLKTKIDHNKIVEVIREKTDFFLSLKIRAATKGERLVDVCMIYGYSYLNEEDKDFYKPIRDSLIFINDSIDDIWRSINKKSSYEFDMDLIESIERKKSQIRLHLANLEAESEKLKEASEIKRKIYLSVLGTIFICLGYVISQGYA</sequence>
<keyword evidence="2" id="KW-0472">Membrane</keyword>